<name>C4WUY1_ACYPI</name>
<dbReference type="CDD" id="cd00172">
    <property type="entry name" value="serpin"/>
    <property type="match status" value="1"/>
</dbReference>
<keyword evidence="2" id="KW-0646">Protease inhibitor</keyword>
<dbReference type="Pfam" id="PF00079">
    <property type="entry name" value="Serpin"/>
    <property type="match status" value="1"/>
</dbReference>
<dbReference type="InterPro" id="IPR023796">
    <property type="entry name" value="Serpin_dom"/>
</dbReference>
<dbReference type="InterPro" id="IPR042178">
    <property type="entry name" value="Serpin_sf_1"/>
</dbReference>
<dbReference type="InterPro" id="IPR000215">
    <property type="entry name" value="Serpin_fam"/>
</dbReference>
<keyword evidence="3" id="KW-0722">Serine protease inhibitor</keyword>
<feature type="domain" description="Serpin" evidence="5">
    <location>
        <begin position="18"/>
        <end position="222"/>
    </location>
</feature>
<gene>
    <name evidence="6" type="primary">ACYPI008775</name>
</gene>
<dbReference type="GO" id="GO:0005615">
    <property type="term" value="C:extracellular space"/>
    <property type="evidence" value="ECO:0007669"/>
    <property type="project" value="InterPro"/>
</dbReference>
<proteinExistence type="evidence at transcript level"/>
<evidence type="ECO:0000256" key="3">
    <source>
        <dbReference type="ARBA" id="ARBA00022900"/>
    </source>
</evidence>
<dbReference type="Gene3D" id="3.30.497.10">
    <property type="entry name" value="Antithrombin, subunit I, domain 2"/>
    <property type="match status" value="1"/>
</dbReference>
<accession>C4WUY1</accession>
<evidence type="ECO:0000259" key="5">
    <source>
        <dbReference type="SMART" id="SM00093"/>
    </source>
</evidence>
<dbReference type="SUPFAM" id="SSF56574">
    <property type="entry name" value="Serpins"/>
    <property type="match status" value="1"/>
</dbReference>
<dbReference type="InterPro" id="IPR036186">
    <property type="entry name" value="Serpin_sf"/>
</dbReference>
<reference evidence="6" key="1">
    <citation type="submission" date="2009-06" db="EMBL/GenBank/DDBJ databases">
        <title>A full-length cDNA resource of the pea aphid, Acyrthosiphon pisum.</title>
        <authorList>
            <person name="Shigenobu S."/>
            <person name="Nakabachi A."/>
            <person name="Richards S."/>
        </authorList>
    </citation>
    <scope>NUCLEOTIDE SEQUENCE</scope>
    <source>
        <strain evidence="6">LSR1</strain>
        <tissue evidence="6">Whole body</tissue>
    </source>
</reference>
<evidence type="ECO:0000256" key="4">
    <source>
        <dbReference type="RuleBase" id="RU000411"/>
    </source>
</evidence>
<dbReference type="EMBL" id="AK341270">
    <property type="protein sequence ID" value="BAH71701.1"/>
    <property type="molecule type" value="mRNA"/>
</dbReference>
<comment type="similarity">
    <text evidence="1 4">Belongs to the serpin family.</text>
</comment>
<dbReference type="MEROPS" id="I04.067"/>
<organism evidence="6">
    <name type="scientific">Acyrthosiphon pisum</name>
    <name type="common">Pea aphid</name>
    <dbReference type="NCBI Taxonomy" id="7029"/>
    <lineage>
        <taxon>Eukaryota</taxon>
        <taxon>Metazoa</taxon>
        <taxon>Ecdysozoa</taxon>
        <taxon>Arthropoda</taxon>
        <taxon>Hexapoda</taxon>
        <taxon>Insecta</taxon>
        <taxon>Pterygota</taxon>
        <taxon>Neoptera</taxon>
        <taxon>Paraneoptera</taxon>
        <taxon>Hemiptera</taxon>
        <taxon>Sternorrhyncha</taxon>
        <taxon>Aphidomorpha</taxon>
        <taxon>Aphidoidea</taxon>
        <taxon>Aphididae</taxon>
        <taxon>Macrosiphini</taxon>
        <taxon>Acyrthosiphon</taxon>
    </lineage>
</organism>
<dbReference type="OrthoDB" id="671595at2759"/>
<dbReference type="GO" id="GO:0004867">
    <property type="term" value="F:serine-type endopeptidase inhibitor activity"/>
    <property type="evidence" value="ECO:0007669"/>
    <property type="project" value="UniProtKB-KW"/>
</dbReference>
<protein>
    <submittedName>
        <fullName evidence="6">ACYPI008775 protein</fullName>
    </submittedName>
</protein>
<dbReference type="AlphaFoldDB" id="C4WUY1"/>
<dbReference type="PANTHER" id="PTHR11461">
    <property type="entry name" value="SERINE PROTEASE INHIBITOR, SERPIN"/>
    <property type="match status" value="1"/>
</dbReference>
<dbReference type="SMART" id="SM00093">
    <property type="entry name" value="SERPIN"/>
    <property type="match status" value="1"/>
</dbReference>
<evidence type="ECO:0000256" key="2">
    <source>
        <dbReference type="ARBA" id="ARBA00022690"/>
    </source>
</evidence>
<dbReference type="PANTHER" id="PTHR11461:SF211">
    <property type="entry name" value="GH10112P-RELATED"/>
    <property type="match status" value="1"/>
</dbReference>
<evidence type="ECO:0000256" key="1">
    <source>
        <dbReference type="ARBA" id="ARBA00009500"/>
    </source>
</evidence>
<sequence length="222" mass="24667">MDNAANIHYTSLTSNYSFSLFKELSSSVEGNVFVSTYSIQFLLLLLAFGSKSKTNDQLKSVLHLSKDKPPNFENIKSVIAKLEVPGHLTVANGIFSDKAFSLNPEYTKNTQKYLNSEVRSVDFSGNPTSGESELNKWVSTKTNGKISGIFKPGEIKKETVLVLASAVHFQNLWKKQFAETKNASFCLTATNHIDIKMMHQPVTSNTTKIITSSSQPSKYRTK</sequence>
<evidence type="ECO:0000313" key="6">
    <source>
        <dbReference type="EMBL" id="BAH71701.1"/>
    </source>
</evidence>